<keyword evidence="2" id="KW-1185">Reference proteome</keyword>
<gene>
    <name evidence="1" type="ORF">MFFC18_21010</name>
</gene>
<dbReference type="EMBL" id="CP042912">
    <property type="protein sequence ID" value="QEG22225.1"/>
    <property type="molecule type" value="Genomic_DNA"/>
</dbReference>
<reference evidence="1 2" key="1">
    <citation type="submission" date="2019-08" db="EMBL/GenBank/DDBJ databases">
        <title>Deep-cultivation of Planctomycetes and their phenomic and genomic characterization uncovers novel biology.</title>
        <authorList>
            <person name="Wiegand S."/>
            <person name="Jogler M."/>
            <person name="Boedeker C."/>
            <person name="Pinto D."/>
            <person name="Vollmers J."/>
            <person name="Rivas-Marin E."/>
            <person name="Kohn T."/>
            <person name="Peeters S.H."/>
            <person name="Heuer A."/>
            <person name="Rast P."/>
            <person name="Oberbeckmann S."/>
            <person name="Bunk B."/>
            <person name="Jeske O."/>
            <person name="Meyerdierks A."/>
            <person name="Storesund J.E."/>
            <person name="Kallscheuer N."/>
            <person name="Luecker S."/>
            <person name="Lage O.M."/>
            <person name="Pohl T."/>
            <person name="Merkel B.J."/>
            <person name="Hornburger P."/>
            <person name="Mueller R.-W."/>
            <person name="Bruemmer F."/>
            <person name="Labrenz M."/>
            <person name="Spormann A.M."/>
            <person name="Op den Camp H."/>
            <person name="Overmann J."/>
            <person name="Amann R."/>
            <person name="Jetten M.S.M."/>
            <person name="Mascher T."/>
            <person name="Medema M.H."/>
            <person name="Devos D.P."/>
            <person name="Kaster A.-K."/>
            <person name="Ovreas L."/>
            <person name="Rohde M."/>
            <person name="Galperin M.Y."/>
            <person name="Jogler C."/>
        </authorList>
    </citation>
    <scope>NUCLEOTIDE SEQUENCE [LARGE SCALE GENOMIC DNA]</scope>
    <source>
        <strain evidence="1 2">FC18</strain>
    </source>
</reference>
<protein>
    <submittedName>
        <fullName evidence="1">Uncharacterized protein</fullName>
    </submittedName>
</protein>
<dbReference type="KEGG" id="mff:MFFC18_21010"/>
<sequence>MKFGWQLDDMRHLGERARQLIECRHKGSTHWQVNLTEGVIHPQPRSDVQLACSNHADDVLDFAGACR</sequence>
<proteinExistence type="predicted"/>
<organism evidence="1 2">
    <name type="scientific">Mariniblastus fucicola</name>
    <dbReference type="NCBI Taxonomy" id="980251"/>
    <lineage>
        <taxon>Bacteria</taxon>
        <taxon>Pseudomonadati</taxon>
        <taxon>Planctomycetota</taxon>
        <taxon>Planctomycetia</taxon>
        <taxon>Pirellulales</taxon>
        <taxon>Pirellulaceae</taxon>
        <taxon>Mariniblastus</taxon>
    </lineage>
</organism>
<evidence type="ECO:0000313" key="2">
    <source>
        <dbReference type="Proteomes" id="UP000322214"/>
    </source>
</evidence>
<dbReference type="RefSeq" id="WP_168211083.1">
    <property type="nucleotide sequence ID" value="NZ_CP042912.1"/>
</dbReference>
<evidence type="ECO:0000313" key="1">
    <source>
        <dbReference type="EMBL" id="QEG22225.1"/>
    </source>
</evidence>
<dbReference type="AlphaFoldDB" id="A0A5B9PAH5"/>
<name>A0A5B9PAH5_9BACT</name>
<accession>A0A5B9PAH5</accession>
<dbReference type="Proteomes" id="UP000322214">
    <property type="component" value="Chromosome"/>
</dbReference>